<protein>
    <submittedName>
        <fullName evidence="6">Uncharacterized protein</fullName>
    </submittedName>
</protein>
<dbReference type="InterPro" id="IPR000668">
    <property type="entry name" value="Peptidase_C1A_C"/>
</dbReference>
<dbReference type="PROSITE" id="PS51257">
    <property type="entry name" value="PROKAR_LIPOPROTEIN"/>
    <property type="match status" value="1"/>
</dbReference>
<comment type="caution">
    <text evidence="6">The sequence shown here is derived from an EMBL/GenBank/DDBJ whole genome shotgun (WGS) entry which is preliminary data.</text>
</comment>
<dbReference type="CDD" id="cd02248">
    <property type="entry name" value="Peptidase_C1A"/>
    <property type="match status" value="1"/>
</dbReference>
<dbReference type="InterPro" id="IPR013128">
    <property type="entry name" value="Peptidase_C1A"/>
</dbReference>
<keyword evidence="7" id="KW-1185">Reference proteome</keyword>
<feature type="domain" description="Cathepsin propeptide inhibitor" evidence="5">
    <location>
        <begin position="39"/>
        <end position="97"/>
    </location>
</feature>
<dbReference type="InterPro" id="IPR038765">
    <property type="entry name" value="Papain-like_cys_pep_sf"/>
</dbReference>
<dbReference type="FunFam" id="3.90.70.10:FF:000332">
    <property type="entry name" value="Cathepsin L1"/>
    <property type="match status" value="1"/>
</dbReference>
<keyword evidence="2" id="KW-0865">Zymogen</keyword>
<accession>A0A8J8T026</accession>
<evidence type="ECO:0000313" key="6">
    <source>
        <dbReference type="EMBL" id="TNV77194.1"/>
    </source>
</evidence>
<dbReference type="OrthoDB" id="190265at2759"/>
<dbReference type="InterPro" id="IPR013201">
    <property type="entry name" value="Prot_inhib_I29"/>
</dbReference>
<dbReference type="GO" id="GO:0006508">
    <property type="term" value="P:proteolysis"/>
    <property type="evidence" value="ECO:0007669"/>
    <property type="project" value="InterPro"/>
</dbReference>
<evidence type="ECO:0000256" key="2">
    <source>
        <dbReference type="ARBA" id="ARBA00023145"/>
    </source>
</evidence>
<evidence type="ECO:0000313" key="7">
    <source>
        <dbReference type="Proteomes" id="UP000785679"/>
    </source>
</evidence>
<keyword evidence="3" id="KW-1015">Disulfide bond</keyword>
<evidence type="ECO:0000259" key="4">
    <source>
        <dbReference type="SMART" id="SM00645"/>
    </source>
</evidence>
<dbReference type="SUPFAM" id="SSF54001">
    <property type="entry name" value="Cysteine proteinases"/>
    <property type="match status" value="1"/>
</dbReference>
<dbReference type="Proteomes" id="UP000785679">
    <property type="component" value="Unassembled WGS sequence"/>
</dbReference>
<dbReference type="EMBL" id="RRYP01012317">
    <property type="protein sequence ID" value="TNV77194.1"/>
    <property type="molecule type" value="Genomic_DNA"/>
</dbReference>
<evidence type="ECO:0000256" key="1">
    <source>
        <dbReference type="ARBA" id="ARBA00008455"/>
    </source>
</evidence>
<sequence>MKLLWANTATAIALVACGYLYFSQAPQNSQMLFQEEGDFLEFIARHSKQYSSKEDFERRSLIFRENLEFITQKNEENSGRTYTLGVNKFADWTKEERRALSKGVIETRVLRQSIQQEKTFDYGVLPQSVDWRQKGAVNPVQDQGTCNTCWAFATTAAMEGSYFAAHGVLKKLSEQMMIDCCTGDGCGGRDPGCRHGGCIHCALEWMQTHPQVLESDYPYLEANATSTTCRRDLYPPQASAKSVSILDENDIQQMLIGLTIVPVAVGVDSETDEFMFYKSGIFNFKGCGTDIDHAMLAVGYRLPQPSSNDSGYWIVRNSFGLSWGEQGYIRFAMTPDGDPGICGVQSDSQYAIAN</sequence>
<name>A0A8J8T026_HALGN</name>
<dbReference type="PRINTS" id="PR00705">
    <property type="entry name" value="PAPAIN"/>
</dbReference>
<dbReference type="GO" id="GO:0008234">
    <property type="term" value="F:cysteine-type peptidase activity"/>
    <property type="evidence" value="ECO:0007669"/>
    <property type="project" value="InterPro"/>
</dbReference>
<proteinExistence type="inferred from homology"/>
<dbReference type="SMART" id="SM00848">
    <property type="entry name" value="Inhibitor_I29"/>
    <property type="match status" value="1"/>
</dbReference>
<dbReference type="SMART" id="SM00645">
    <property type="entry name" value="Pept_C1"/>
    <property type="match status" value="1"/>
</dbReference>
<organism evidence="6 7">
    <name type="scientific">Halteria grandinella</name>
    <dbReference type="NCBI Taxonomy" id="5974"/>
    <lineage>
        <taxon>Eukaryota</taxon>
        <taxon>Sar</taxon>
        <taxon>Alveolata</taxon>
        <taxon>Ciliophora</taxon>
        <taxon>Intramacronucleata</taxon>
        <taxon>Spirotrichea</taxon>
        <taxon>Stichotrichia</taxon>
        <taxon>Sporadotrichida</taxon>
        <taxon>Halteriidae</taxon>
        <taxon>Halteria</taxon>
    </lineage>
</organism>
<dbReference type="Gene3D" id="3.90.70.10">
    <property type="entry name" value="Cysteine proteinases"/>
    <property type="match status" value="1"/>
</dbReference>
<dbReference type="PANTHER" id="PTHR12411">
    <property type="entry name" value="CYSTEINE PROTEASE FAMILY C1-RELATED"/>
    <property type="match status" value="1"/>
</dbReference>
<dbReference type="Pfam" id="PF00112">
    <property type="entry name" value="Peptidase_C1"/>
    <property type="match status" value="1"/>
</dbReference>
<comment type="similarity">
    <text evidence="1">Belongs to the peptidase C1 family.</text>
</comment>
<dbReference type="Pfam" id="PF08246">
    <property type="entry name" value="Inhibitor_I29"/>
    <property type="match status" value="1"/>
</dbReference>
<dbReference type="InterPro" id="IPR039417">
    <property type="entry name" value="Peptidase_C1A_papain-like"/>
</dbReference>
<dbReference type="AlphaFoldDB" id="A0A8J8T026"/>
<gene>
    <name evidence="6" type="ORF">FGO68_gene8524</name>
</gene>
<reference evidence="6" key="1">
    <citation type="submission" date="2019-06" db="EMBL/GenBank/DDBJ databases">
        <authorList>
            <person name="Zheng W."/>
        </authorList>
    </citation>
    <scope>NUCLEOTIDE SEQUENCE</scope>
    <source>
        <strain evidence="6">QDHG01</strain>
    </source>
</reference>
<evidence type="ECO:0000259" key="5">
    <source>
        <dbReference type="SMART" id="SM00848"/>
    </source>
</evidence>
<feature type="domain" description="Peptidase C1A papain C-terminal" evidence="4">
    <location>
        <begin position="125"/>
        <end position="352"/>
    </location>
</feature>
<evidence type="ECO:0000256" key="3">
    <source>
        <dbReference type="ARBA" id="ARBA00023157"/>
    </source>
</evidence>